<comment type="similarity">
    <text evidence="1 4">Belongs to the glycosyl hydrolase 3 family.</text>
</comment>
<dbReference type="GO" id="GO:0016787">
    <property type="term" value="F:hydrolase activity"/>
    <property type="evidence" value="ECO:0007669"/>
    <property type="project" value="UniProtKB-KW"/>
</dbReference>
<dbReference type="InterPro" id="IPR036881">
    <property type="entry name" value="Glyco_hydro_3_C_sf"/>
</dbReference>
<dbReference type="InterPro" id="IPR017853">
    <property type="entry name" value="GH"/>
</dbReference>
<dbReference type="Pfam" id="PF01915">
    <property type="entry name" value="Glyco_hydro_3_C"/>
    <property type="match status" value="1"/>
</dbReference>
<dbReference type="Pfam" id="PF07691">
    <property type="entry name" value="PA14"/>
    <property type="match status" value="1"/>
</dbReference>
<keyword evidence="4" id="KW-0326">Glycosidase</keyword>
<keyword evidence="2 4" id="KW-0378">Hydrolase</keyword>
<dbReference type="Pfam" id="PF00933">
    <property type="entry name" value="Glyco_hydro_3"/>
    <property type="match status" value="1"/>
</dbReference>
<protein>
    <submittedName>
        <fullName evidence="7">Glycoside hydrolase family 3 C-terminal domain-containing protein</fullName>
    </submittedName>
</protein>
<keyword evidence="5" id="KW-0732">Signal</keyword>
<dbReference type="InterPro" id="IPR013783">
    <property type="entry name" value="Ig-like_fold"/>
</dbReference>
<keyword evidence="8" id="KW-1185">Reference proteome</keyword>
<dbReference type="RefSeq" id="WP_269416551.1">
    <property type="nucleotide sequence ID" value="NZ_JAPWGL010000004.1"/>
</dbReference>
<sequence length="898" mass="99699">MISKNSIITLVLTLASTNILFAQNIKSKSDKNLQIPAYKNAKLNIDDRVKDLLSKMTAEEKFWQLFMVPGDVDGIKNGNYKNGIFGLQISAQSGGAGDAQQMLSYNTTENALTLARKVNQLQSYFVNNTRLGIPMMVFDEALHGLVRQGATAFPQSIGLAATFDTLMLAQIGKSIAKEAKIRGIRDVLAPVINMADDVRWGRVEETYGEDPYLTTVMGLAFMNAIEKENIVVTPKHLIANVGDGGRDSYPIDKNVRFLEEIHFPAFKEAVKKIGIRSVMTSYNSVDGTPATSNHWLLTQVLKNDWGFKGFVISDAGAVGGANVLHYTAANYHESTVQAMNGGLDVIFQVKYDHYKLFRPAFLDGSIAQTRIDDAVSRVLRAKFELGLFENPYVSEVEAKKSLTDFSNKKLAKKAALESFVLLKNKQNTLPLKGVKNILVLGEDATEARLGGYSGTGKGTINILEGIKKRAGNATVVNYTKGSERSDVKYTVIDSLYLLSKYGKGLAADYFNTIDLSGTPVMSRVDKRLDFMWTLYPPNEKIKNDNYSIRWQGEVKAPKSGTYKIGLEGNDGYRLFIDGKLIIDQWEKSSYHTRLVDFNFEADKNYPVKVEFKEPKGNAHIKLIWNYGVENHAAEELQKAKDFAKTADAIVITAGIKEGEFLDRAMLNLPGNQELLIQEMVKTGKPVVVLLVGGSAINMQNWVDDVDAVLNVWYPGEEGGNAVAETLFGDYNPAGRLPITYPVHEAQLPLVYNHKSTGRGDDYNNLSGEALFPFGYGLSYTKFKYSDLKLQKSKIKVGETISVSFTLKNEGKSDGEEVVQLYIRDVLASVSQPVLALKNFKRVHLKAGEEKEVVFELKPEAFQMLNKELKWVIEPGDFRIMVGSSSKELQLKETLTVEP</sequence>
<dbReference type="EMBL" id="JAPWGL010000004">
    <property type="protein sequence ID" value="MCZ4224889.1"/>
    <property type="molecule type" value="Genomic_DNA"/>
</dbReference>
<feature type="signal peptide" evidence="5">
    <location>
        <begin position="1"/>
        <end position="22"/>
    </location>
</feature>
<dbReference type="InterPro" id="IPR036962">
    <property type="entry name" value="Glyco_hydro_3_N_sf"/>
</dbReference>
<comment type="caution">
    <text evidence="7">The sequence shown here is derived from an EMBL/GenBank/DDBJ whole genome shotgun (WGS) entry which is preliminary data.</text>
</comment>
<evidence type="ECO:0000256" key="3">
    <source>
        <dbReference type="ARBA" id="ARBA00023277"/>
    </source>
</evidence>
<dbReference type="PRINTS" id="PR00133">
    <property type="entry name" value="GLHYDRLASE3"/>
</dbReference>
<dbReference type="InterPro" id="IPR050288">
    <property type="entry name" value="Cellulose_deg_GH3"/>
</dbReference>
<reference evidence="7" key="1">
    <citation type="submission" date="2022-12" db="EMBL/GenBank/DDBJ databases">
        <title>Genome sequence of SJ11.</title>
        <authorList>
            <person name="Woo H."/>
        </authorList>
    </citation>
    <scope>NUCLEOTIDE SEQUENCE</scope>
    <source>
        <strain evidence="7">SJ11</strain>
    </source>
</reference>
<dbReference type="PROSITE" id="PS51820">
    <property type="entry name" value="PA14"/>
    <property type="match status" value="1"/>
</dbReference>
<proteinExistence type="inferred from homology"/>
<dbReference type="SUPFAM" id="SSF52279">
    <property type="entry name" value="Beta-D-glucan exohydrolase, C-terminal domain"/>
    <property type="match status" value="1"/>
</dbReference>
<dbReference type="SUPFAM" id="SSF51445">
    <property type="entry name" value="(Trans)glycosidases"/>
    <property type="match status" value="1"/>
</dbReference>
<dbReference type="InterPro" id="IPR019800">
    <property type="entry name" value="Glyco_hydro_3_AS"/>
</dbReference>
<dbReference type="PANTHER" id="PTHR42715">
    <property type="entry name" value="BETA-GLUCOSIDASE"/>
    <property type="match status" value="1"/>
</dbReference>
<keyword evidence="3" id="KW-0119">Carbohydrate metabolism</keyword>
<dbReference type="SMART" id="SM01217">
    <property type="entry name" value="Fn3_like"/>
    <property type="match status" value="1"/>
</dbReference>
<dbReference type="InterPro" id="IPR001764">
    <property type="entry name" value="Glyco_hydro_3_N"/>
</dbReference>
<organism evidence="7 8">
    <name type="scientific">Pedobacter rhodius</name>
    <dbReference type="NCBI Taxonomy" id="3004098"/>
    <lineage>
        <taxon>Bacteria</taxon>
        <taxon>Pseudomonadati</taxon>
        <taxon>Bacteroidota</taxon>
        <taxon>Sphingobacteriia</taxon>
        <taxon>Sphingobacteriales</taxon>
        <taxon>Sphingobacteriaceae</taxon>
        <taxon>Pedobacter</taxon>
    </lineage>
</organism>
<dbReference type="Gene3D" id="3.20.20.300">
    <property type="entry name" value="Glycoside hydrolase, family 3, N-terminal domain"/>
    <property type="match status" value="1"/>
</dbReference>
<evidence type="ECO:0000313" key="7">
    <source>
        <dbReference type="EMBL" id="MCZ4224889.1"/>
    </source>
</evidence>
<dbReference type="InterPro" id="IPR037524">
    <property type="entry name" value="PA14/GLEYA"/>
</dbReference>
<feature type="domain" description="PA14" evidence="6">
    <location>
        <begin position="500"/>
        <end position="640"/>
    </location>
</feature>
<evidence type="ECO:0000313" key="8">
    <source>
        <dbReference type="Proteomes" id="UP001144341"/>
    </source>
</evidence>
<accession>A0ABT4L137</accession>
<dbReference type="InterPro" id="IPR002772">
    <property type="entry name" value="Glyco_hydro_3_C"/>
</dbReference>
<gene>
    <name evidence="7" type="ORF">O0931_16370</name>
</gene>
<dbReference type="InterPro" id="IPR011658">
    <property type="entry name" value="PA14_dom"/>
</dbReference>
<feature type="chain" id="PRO_5045407030" evidence="5">
    <location>
        <begin position="23"/>
        <end position="898"/>
    </location>
</feature>
<evidence type="ECO:0000256" key="5">
    <source>
        <dbReference type="SAM" id="SignalP"/>
    </source>
</evidence>
<dbReference type="SMART" id="SM00758">
    <property type="entry name" value="PA14"/>
    <property type="match status" value="1"/>
</dbReference>
<dbReference type="Gene3D" id="2.60.40.10">
    <property type="entry name" value="Immunoglobulins"/>
    <property type="match status" value="1"/>
</dbReference>
<evidence type="ECO:0000259" key="6">
    <source>
        <dbReference type="PROSITE" id="PS51820"/>
    </source>
</evidence>
<dbReference type="InterPro" id="IPR026891">
    <property type="entry name" value="Fn3-like"/>
</dbReference>
<name>A0ABT4L137_9SPHI</name>
<evidence type="ECO:0000256" key="4">
    <source>
        <dbReference type="RuleBase" id="RU361161"/>
    </source>
</evidence>
<dbReference type="Pfam" id="PF14310">
    <property type="entry name" value="Fn3-like"/>
    <property type="match status" value="1"/>
</dbReference>
<evidence type="ECO:0000256" key="1">
    <source>
        <dbReference type="ARBA" id="ARBA00005336"/>
    </source>
</evidence>
<dbReference type="PANTHER" id="PTHR42715:SF10">
    <property type="entry name" value="BETA-GLUCOSIDASE"/>
    <property type="match status" value="1"/>
</dbReference>
<dbReference type="PROSITE" id="PS00775">
    <property type="entry name" value="GLYCOSYL_HYDROL_F3"/>
    <property type="match status" value="1"/>
</dbReference>
<evidence type="ECO:0000256" key="2">
    <source>
        <dbReference type="ARBA" id="ARBA00022801"/>
    </source>
</evidence>
<dbReference type="Proteomes" id="UP001144341">
    <property type="component" value="Unassembled WGS sequence"/>
</dbReference>
<dbReference type="Gene3D" id="3.40.50.1700">
    <property type="entry name" value="Glycoside hydrolase family 3 C-terminal domain"/>
    <property type="match status" value="2"/>
</dbReference>